<evidence type="ECO:0000313" key="4">
    <source>
        <dbReference type="Proteomes" id="UP000194474"/>
    </source>
</evidence>
<sequence length="263" mass="27800">MVDLFRTRDHVPEFEDYVAQYAQRSAQTRSRLRADLDVAYGAGADERLDLFFPPRLDGPAPVHLFVHGGYWRMFGKGDFSFVADTVTAAGAIAAVMDYSLMPAVRMETIVAQVKSAARWLVANAGSFGGEGARLSMSGHSAGAHLCATLLADAGAPRPRGCLLLSGVYDIAPLRQSFLDPLIGITAAEAAAFSPLHLPIDTTADIRILVGERETAPFHDQAAALAARLGRPVQTIAGADHMSVALDLGNPDTSVGRALAALCG</sequence>
<dbReference type="Proteomes" id="UP000194474">
    <property type="component" value="Unassembled WGS sequence"/>
</dbReference>
<evidence type="ECO:0000313" key="3">
    <source>
        <dbReference type="EMBL" id="SMQ85389.1"/>
    </source>
</evidence>
<reference evidence="4" key="1">
    <citation type="submission" date="2017-04" db="EMBL/GenBank/DDBJ databases">
        <authorList>
            <person name="Varghese N."/>
            <person name="Submissions S."/>
        </authorList>
    </citation>
    <scope>NUCLEOTIDE SEQUENCE [LARGE SCALE GENOMIC DNA]</scope>
</reference>
<dbReference type="OrthoDB" id="9771666at2"/>
<feature type="domain" description="BD-FAE-like" evidence="2">
    <location>
        <begin position="48"/>
        <end position="147"/>
    </location>
</feature>
<dbReference type="PANTHER" id="PTHR48081">
    <property type="entry name" value="AB HYDROLASE SUPERFAMILY PROTEIN C4A8.06C"/>
    <property type="match status" value="1"/>
</dbReference>
<dbReference type="InterPro" id="IPR049492">
    <property type="entry name" value="BD-FAE-like_dom"/>
</dbReference>
<proteinExistence type="predicted"/>
<dbReference type="InterPro" id="IPR029058">
    <property type="entry name" value="AB_hydrolase_fold"/>
</dbReference>
<accession>A0A1Y6GBF1</accession>
<dbReference type="InterPro" id="IPR050300">
    <property type="entry name" value="GDXG_lipolytic_enzyme"/>
</dbReference>
<evidence type="ECO:0000259" key="2">
    <source>
        <dbReference type="Pfam" id="PF20434"/>
    </source>
</evidence>
<dbReference type="Pfam" id="PF20434">
    <property type="entry name" value="BD-FAE"/>
    <property type="match status" value="1"/>
</dbReference>
<evidence type="ECO:0000256" key="1">
    <source>
        <dbReference type="ARBA" id="ARBA00022801"/>
    </source>
</evidence>
<dbReference type="Gene3D" id="3.40.50.1820">
    <property type="entry name" value="alpha/beta hydrolase"/>
    <property type="match status" value="1"/>
</dbReference>
<protein>
    <submittedName>
        <fullName evidence="3">Arylformamidase</fullName>
    </submittedName>
</protein>
<name>A0A1Y6GBF1_9HYPH</name>
<dbReference type="PANTHER" id="PTHR48081:SF33">
    <property type="entry name" value="KYNURENINE FORMAMIDASE"/>
    <property type="match status" value="1"/>
</dbReference>
<dbReference type="AlphaFoldDB" id="A0A1Y6GBF1"/>
<organism evidence="3 4">
    <name type="scientific">Devosia lucknowensis</name>
    <dbReference type="NCBI Taxonomy" id="1096929"/>
    <lineage>
        <taxon>Bacteria</taxon>
        <taxon>Pseudomonadati</taxon>
        <taxon>Pseudomonadota</taxon>
        <taxon>Alphaproteobacteria</taxon>
        <taxon>Hyphomicrobiales</taxon>
        <taxon>Devosiaceae</taxon>
        <taxon>Devosia</taxon>
    </lineage>
</organism>
<dbReference type="RefSeq" id="WP_086471063.1">
    <property type="nucleotide sequence ID" value="NZ_FXWK01000002.1"/>
</dbReference>
<gene>
    <name evidence="3" type="ORF">SAMN06295905_2666</name>
</gene>
<keyword evidence="1" id="KW-0378">Hydrolase</keyword>
<dbReference type="SUPFAM" id="SSF53474">
    <property type="entry name" value="alpha/beta-Hydrolases"/>
    <property type="match status" value="1"/>
</dbReference>
<dbReference type="GO" id="GO:0016787">
    <property type="term" value="F:hydrolase activity"/>
    <property type="evidence" value="ECO:0007669"/>
    <property type="project" value="UniProtKB-KW"/>
</dbReference>
<keyword evidence="4" id="KW-1185">Reference proteome</keyword>
<dbReference type="EMBL" id="FXWK01000002">
    <property type="protein sequence ID" value="SMQ85389.1"/>
    <property type="molecule type" value="Genomic_DNA"/>
</dbReference>